<proteinExistence type="predicted"/>
<evidence type="ECO:0000259" key="4">
    <source>
        <dbReference type="PROSITE" id="PS50157"/>
    </source>
</evidence>
<feature type="region of interest" description="Disordered" evidence="3">
    <location>
        <begin position="257"/>
        <end position="302"/>
    </location>
</feature>
<name>A0A2P5HXF6_DIAHE</name>
<dbReference type="Gene3D" id="3.30.160.60">
    <property type="entry name" value="Classic Zinc Finger"/>
    <property type="match status" value="2"/>
</dbReference>
<accession>A0A2P5HXF6</accession>
<dbReference type="GO" id="GO:0005634">
    <property type="term" value="C:nucleus"/>
    <property type="evidence" value="ECO:0007669"/>
    <property type="project" value="TreeGrafter"/>
</dbReference>
<keyword evidence="1" id="KW-0863">Zinc-finger</keyword>
<organism evidence="5 6">
    <name type="scientific">Diaporthe helianthi</name>
    <dbReference type="NCBI Taxonomy" id="158607"/>
    <lineage>
        <taxon>Eukaryota</taxon>
        <taxon>Fungi</taxon>
        <taxon>Dikarya</taxon>
        <taxon>Ascomycota</taxon>
        <taxon>Pezizomycotina</taxon>
        <taxon>Sordariomycetes</taxon>
        <taxon>Sordariomycetidae</taxon>
        <taxon>Diaporthales</taxon>
        <taxon>Diaporthaceae</taxon>
        <taxon>Diaporthe</taxon>
    </lineage>
</organism>
<evidence type="ECO:0000313" key="5">
    <source>
        <dbReference type="EMBL" id="POS74927.1"/>
    </source>
</evidence>
<evidence type="ECO:0000313" key="6">
    <source>
        <dbReference type="Proteomes" id="UP000094444"/>
    </source>
</evidence>
<keyword evidence="1" id="KW-0479">Metal-binding</keyword>
<dbReference type="STRING" id="158607.A0A2P5HXF6"/>
<keyword evidence="1" id="KW-0862">Zinc</keyword>
<feature type="domain" description="C2H2-type" evidence="4">
    <location>
        <begin position="194"/>
        <end position="223"/>
    </location>
</feature>
<dbReference type="AlphaFoldDB" id="A0A2P5HXF6"/>
<dbReference type="PANTHER" id="PTHR46179:SF24">
    <property type="entry name" value="C2H2-TYPE DOMAIN-CONTAINING PROTEIN"/>
    <property type="match status" value="1"/>
</dbReference>
<dbReference type="PANTHER" id="PTHR46179">
    <property type="entry name" value="ZINC FINGER PROTEIN"/>
    <property type="match status" value="1"/>
</dbReference>
<dbReference type="Pfam" id="PF26177">
    <property type="entry name" value="zf_C2H2_17_1st"/>
    <property type="match status" value="1"/>
</dbReference>
<protein>
    <submittedName>
        <fullName evidence="5">C2H2 transcription factor</fullName>
    </submittedName>
</protein>
<dbReference type="InParanoid" id="A0A2P5HXF6"/>
<dbReference type="Proteomes" id="UP000094444">
    <property type="component" value="Unassembled WGS sequence"/>
</dbReference>
<evidence type="ECO:0000256" key="2">
    <source>
        <dbReference type="SAM" id="Coils"/>
    </source>
</evidence>
<comment type="caution">
    <text evidence="5">The sequence shown here is derived from an EMBL/GenBank/DDBJ whole genome shotgun (WGS) entry which is preliminary data.</text>
</comment>
<feature type="region of interest" description="Disordered" evidence="3">
    <location>
        <begin position="220"/>
        <end position="239"/>
    </location>
</feature>
<feature type="region of interest" description="Disordered" evidence="3">
    <location>
        <begin position="1"/>
        <end position="25"/>
    </location>
</feature>
<dbReference type="EMBL" id="MAVT02000557">
    <property type="protein sequence ID" value="POS74927.1"/>
    <property type="molecule type" value="Genomic_DNA"/>
</dbReference>
<feature type="compositionally biased region" description="Low complexity" evidence="3">
    <location>
        <begin position="269"/>
        <end position="281"/>
    </location>
</feature>
<dbReference type="GO" id="GO:0006357">
    <property type="term" value="P:regulation of transcription by RNA polymerase II"/>
    <property type="evidence" value="ECO:0007669"/>
    <property type="project" value="TreeGrafter"/>
</dbReference>
<dbReference type="InterPro" id="IPR051061">
    <property type="entry name" value="Zinc_finger_trans_reg"/>
</dbReference>
<dbReference type="Pfam" id="PF26176">
    <property type="entry name" value="zf_C2H2_17_2"/>
    <property type="match status" value="1"/>
</dbReference>
<dbReference type="InterPro" id="IPR059009">
    <property type="entry name" value="Znf_C2H2_17_1st"/>
</dbReference>
<dbReference type="InterPro" id="IPR013087">
    <property type="entry name" value="Znf_C2H2_type"/>
</dbReference>
<keyword evidence="6" id="KW-1185">Reference proteome</keyword>
<dbReference type="PROSITE" id="PS50157">
    <property type="entry name" value="ZINC_FINGER_C2H2_2"/>
    <property type="match status" value="1"/>
</dbReference>
<evidence type="ECO:0000256" key="1">
    <source>
        <dbReference type="PROSITE-ProRule" id="PRU00042"/>
    </source>
</evidence>
<dbReference type="SMART" id="SM00355">
    <property type="entry name" value="ZnF_C2H2"/>
    <property type="match status" value="3"/>
</dbReference>
<reference evidence="5" key="1">
    <citation type="submission" date="2017-09" db="EMBL/GenBank/DDBJ databases">
        <title>Polyketide synthases of a Diaporthe helianthi virulent isolate.</title>
        <authorList>
            <person name="Baroncelli R."/>
        </authorList>
    </citation>
    <scope>NUCLEOTIDE SEQUENCE [LARGE SCALE GENOMIC DNA]</scope>
    <source>
        <strain evidence="5">7/96</strain>
    </source>
</reference>
<evidence type="ECO:0000256" key="3">
    <source>
        <dbReference type="SAM" id="MobiDB-lite"/>
    </source>
</evidence>
<keyword evidence="2" id="KW-0175">Coiled coil</keyword>
<dbReference type="InterPro" id="IPR059095">
    <property type="entry name" value="Znf_C2H2_17_2nd"/>
</dbReference>
<dbReference type="OrthoDB" id="5305647at2759"/>
<gene>
    <name evidence="5" type="ORF">DHEL01_v206679</name>
</gene>
<feature type="coiled-coil region" evidence="2">
    <location>
        <begin position="305"/>
        <end position="332"/>
    </location>
</feature>
<sequence length="356" mass="39214">MSVAYEPRSFHEDSPYAPVGENDNDMNKFINEANVADMANLAAATYEPASESSPAVFDTSPSPALDLHPVGPPNVDPTNVPVRDLSPAAPDAFNSTQAQSQRISPIAKPIREVTKSEDGKFICTWQDCNELVKKFQRKCEWSKHMDKHERPYVCTAKGCEKIQGFTYSGGLLRHEREVHGKHGGPKKKLLCPHVNCKRSSGKGFSRQENLAEHLRRVHTSAGPIQMDSPGDNNTDDSTSDVASAALAAITSVGMSPANIDRLSPDAGHNNNNSNNSDNNNTNKRKRSYDEAMGDDADDQDVRSENKRLRKLVGELQQQLEDKSRAYNEVQAQIHVIQQALTNPITQALTFPQPSEL</sequence>
<dbReference type="GO" id="GO:0008270">
    <property type="term" value="F:zinc ion binding"/>
    <property type="evidence" value="ECO:0007669"/>
    <property type="project" value="UniProtKB-KW"/>
</dbReference>